<dbReference type="RefSeq" id="WP_046499018.1">
    <property type="nucleotide sequence ID" value="NZ_CGIH01000038.1"/>
</dbReference>
<dbReference type="Proteomes" id="UP000045545">
    <property type="component" value="Unassembled WGS sequence"/>
</dbReference>
<dbReference type="AlphaFoldDB" id="A0A0E4GD08"/>
<dbReference type="EMBL" id="CGIH01000038">
    <property type="protein sequence ID" value="CFX94953.1"/>
    <property type="molecule type" value="Genomic_DNA"/>
</dbReference>
<proteinExistence type="predicted"/>
<reference evidence="1 2" key="1">
    <citation type="submission" date="2015-03" db="EMBL/GenBank/DDBJ databases">
        <authorList>
            <person name="Murphy D."/>
        </authorList>
    </citation>
    <scope>NUCLEOTIDE SEQUENCE [LARGE SCALE GENOMIC DNA]</scope>
    <source>
        <strain evidence="1 2">OL-4</strain>
    </source>
</reference>
<keyword evidence="2" id="KW-1185">Reference proteome</keyword>
<protein>
    <submittedName>
        <fullName evidence="1">Uncharacterized protein family UPF0280</fullName>
    </submittedName>
</protein>
<dbReference type="NCBIfam" id="NF003323">
    <property type="entry name" value="PRK04334.1-3"/>
    <property type="match status" value="1"/>
</dbReference>
<evidence type="ECO:0000313" key="2">
    <source>
        <dbReference type="Proteomes" id="UP000045545"/>
    </source>
</evidence>
<dbReference type="OrthoDB" id="9787842at2"/>
<organism evidence="1 2">
    <name type="scientific">Syntrophomonas zehnderi OL-4</name>
    <dbReference type="NCBI Taxonomy" id="690567"/>
    <lineage>
        <taxon>Bacteria</taxon>
        <taxon>Bacillati</taxon>
        <taxon>Bacillota</taxon>
        <taxon>Clostridia</taxon>
        <taxon>Eubacteriales</taxon>
        <taxon>Syntrophomonadaceae</taxon>
        <taxon>Syntrophomonas</taxon>
    </lineage>
</organism>
<dbReference type="Gene3D" id="3.10.520.10">
    <property type="entry name" value="ApbE-like domains"/>
    <property type="match status" value="1"/>
</dbReference>
<accession>A0A0E4GD08</accession>
<dbReference type="SUPFAM" id="SSF143631">
    <property type="entry name" value="ApbE-like"/>
    <property type="match status" value="1"/>
</dbReference>
<gene>
    <name evidence="1" type="ORF">2285</name>
</gene>
<name>A0A0E4GD08_9FIRM</name>
<dbReference type="InterPro" id="IPR003374">
    <property type="entry name" value="ApbE-like_sf"/>
</dbReference>
<sequence>MDKKPAVEYVQRDYRVRHEARDLRYFQVSIKETDLAIGVDKASYTDRLSVLCKEEILRLRAELENYISIHPEFRTSFKPLPLIPGAPAIASIMSGAAFCAGVGPMAAVAGAIAQAVGEKIKSEVQEVIIENGGDIYLNSQCDRLISVFAGQSIFSHKIALRVRAKQSPIGICTSSGTVGPSISLGQADAVVVLSPHTSLADAAATGAANLVQDTNDLMKAVNFVKAINGVTGVLAIKDDKMAAWGNIEVVGI</sequence>
<dbReference type="InterPro" id="IPR007183">
    <property type="entry name" value="UPF0280"/>
</dbReference>
<evidence type="ECO:0000313" key="1">
    <source>
        <dbReference type="EMBL" id="CFX94953.1"/>
    </source>
</evidence>
<dbReference type="STRING" id="690567.2285"/>
<dbReference type="PIRSF" id="PIRSF006421">
    <property type="entry name" value="UCP006421"/>
    <property type="match status" value="1"/>
</dbReference>